<dbReference type="Proteomes" id="UP000003571">
    <property type="component" value="Unassembled WGS sequence"/>
</dbReference>
<evidence type="ECO:0000313" key="1">
    <source>
        <dbReference type="EMBL" id="EIC01462.1"/>
    </source>
</evidence>
<dbReference type="EMBL" id="AGRW01000050">
    <property type="protein sequence ID" value="EIC01462.1"/>
    <property type="molecule type" value="Genomic_DNA"/>
</dbReference>
<dbReference type="OrthoDB" id="1073847at2"/>
<dbReference type="InterPro" id="IPR058087">
    <property type="entry name" value="XAC2610_dom"/>
</dbReference>
<keyword evidence="2" id="KW-1185">Reference proteome</keyword>
<dbReference type="AlphaFoldDB" id="H7EM54"/>
<dbReference type="eggNOG" id="ENOG502ZTS5">
    <property type="taxonomic scope" value="Bacteria"/>
</dbReference>
<gene>
    <name evidence="1" type="ORF">TresaDRAFT_1354</name>
</gene>
<reference evidence="1 2" key="1">
    <citation type="submission" date="2011-09" db="EMBL/GenBank/DDBJ databases">
        <title>The draft genome of Treponema saccharophilum DSM 2985.</title>
        <authorList>
            <consortium name="US DOE Joint Genome Institute (JGI-PGF)"/>
            <person name="Lucas S."/>
            <person name="Copeland A."/>
            <person name="Lapidus A."/>
            <person name="Glavina del Rio T."/>
            <person name="Dalin E."/>
            <person name="Tice H."/>
            <person name="Bruce D."/>
            <person name="Goodwin L."/>
            <person name="Pitluck S."/>
            <person name="Peters L."/>
            <person name="Kyrpides N."/>
            <person name="Mavromatis K."/>
            <person name="Ivanova N."/>
            <person name="Markowitz V."/>
            <person name="Cheng J.-F."/>
            <person name="Hugenholtz P."/>
            <person name="Woyke T."/>
            <person name="Wu D."/>
            <person name="Gronow S."/>
            <person name="Wellnitz S."/>
            <person name="Brambilla E."/>
            <person name="Klenk H.-P."/>
            <person name="Eisen J.A."/>
        </authorList>
    </citation>
    <scope>NUCLEOTIDE SEQUENCE [LARGE SCALE GENOMIC DNA]</scope>
    <source>
        <strain evidence="1 2">DSM 2985</strain>
    </source>
</reference>
<protein>
    <submittedName>
        <fullName evidence="1">Uncharacterized protein</fullName>
    </submittedName>
</protein>
<comment type="caution">
    <text evidence="1">The sequence shown here is derived from an EMBL/GenBank/DDBJ whole genome shotgun (WGS) entry which is preliminary data.</text>
</comment>
<accession>H7EM54</accession>
<dbReference type="PATRIC" id="fig|907348.3.peg.2007"/>
<name>H7EM54_9SPIR</name>
<dbReference type="NCBIfam" id="NF047539">
    <property type="entry name" value="XAC2610_fam"/>
    <property type="match status" value="1"/>
</dbReference>
<dbReference type="STRING" id="907348.TresaDRAFT_1354"/>
<proteinExistence type="predicted"/>
<dbReference type="RefSeq" id="WP_002705251.1">
    <property type="nucleotide sequence ID" value="NZ_AGRW01000050.1"/>
</dbReference>
<evidence type="ECO:0000313" key="2">
    <source>
        <dbReference type="Proteomes" id="UP000003571"/>
    </source>
</evidence>
<sequence>MRKSIGAAALVFVGAVFGGWGAGYTSFFDKADGIEVRYMKNPEDGERKIGIEVRRNGTEIQKIDYEYAEGFFDGSVFPFERHIEFEDLNFDGFKDIRIYLGRYGNQGVSYWSFFLWNGRESAFEYVGCEYIPNPAPNAEKKCLTSYERDNAVHHIYSIYEFIGGEFVLTHQFHEAPLSELYDVYGIELPDDADRGEYIVKHFGFPPEKADEIFYAEIRYSPDGTVSSAEKPSLSPSRLFCDAFRVKAENAGSR</sequence>
<organism evidence="1 2">
    <name type="scientific">Treponema saccharophilum DSM 2985</name>
    <dbReference type="NCBI Taxonomy" id="907348"/>
    <lineage>
        <taxon>Bacteria</taxon>
        <taxon>Pseudomonadati</taxon>
        <taxon>Spirochaetota</taxon>
        <taxon>Spirochaetia</taxon>
        <taxon>Spirochaetales</taxon>
        <taxon>Treponemataceae</taxon>
        <taxon>Treponema</taxon>
    </lineage>
</organism>